<evidence type="ECO:0000313" key="2">
    <source>
        <dbReference type="EMBL" id="CAF4449575.1"/>
    </source>
</evidence>
<proteinExistence type="predicted"/>
<gene>
    <name evidence="1" type="ORF">GPM918_LOCUS41142</name>
    <name evidence="2" type="ORF">SRO942_LOCUS42159</name>
</gene>
<dbReference type="Gene3D" id="3.90.1140.10">
    <property type="entry name" value="Cyclic phosphodiesterase"/>
    <property type="match status" value="1"/>
</dbReference>
<dbReference type="AlphaFoldDB" id="A0A815ZFS4"/>
<name>A0A815ZFS4_9BILA</name>
<evidence type="ECO:0000313" key="1">
    <source>
        <dbReference type="EMBL" id="CAF1581680.1"/>
    </source>
</evidence>
<dbReference type="EMBL" id="CAJNOQ010031753">
    <property type="protein sequence ID" value="CAF1581680.1"/>
    <property type="molecule type" value="Genomic_DNA"/>
</dbReference>
<dbReference type="EMBL" id="CAJOBC010097723">
    <property type="protein sequence ID" value="CAF4449575.1"/>
    <property type="molecule type" value="Genomic_DNA"/>
</dbReference>
<accession>A0A815ZFS4</accession>
<sequence>TKCINDYSVRAPYQLPQGQSPVIYPPNVTMVSPYSSCAWVPYTSTTNPQEHCPPSSQNILTPFIPLMLNPGFLTTAKLAQTMIEYSVNDHDSTIIQTQSLLTLHCTLNYFDCYSDAEIKIIQQVLENYKWSSFGLGLNEIGCDIDTVQAYVTAEADSGSASTLWAFVRGIESAISAQGVKIKQPRIEKFHMTLATVKYQYPSDCIVSKLKQDLLPFFPSHEFGSKKVCCFWIKQAD</sequence>
<reference evidence="1" key="1">
    <citation type="submission" date="2021-02" db="EMBL/GenBank/DDBJ databases">
        <authorList>
            <person name="Nowell W R."/>
        </authorList>
    </citation>
    <scope>NUCLEOTIDE SEQUENCE</scope>
</reference>
<dbReference type="OrthoDB" id="10059699at2759"/>
<protein>
    <submittedName>
        <fullName evidence="1">Uncharacterized protein</fullName>
    </submittedName>
</protein>
<feature type="non-terminal residue" evidence="1">
    <location>
        <position position="236"/>
    </location>
</feature>
<dbReference type="Proteomes" id="UP000663829">
    <property type="component" value="Unassembled WGS sequence"/>
</dbReference>
<keyword evidence="3" id="KW-1185">Reference proteome</keyword>
<comment type="caution">
    <text evidence="1">The sequence shown here is derived from an EMBL/GenBank/DDBJ whole genome shotgun (WGS) entry which is preliminary data.</text>
</comment>
<organism evidence="1 3">
    <name type="scientific">Didymodactylos carnosus</name>
    <dbReference type="NCBI Taxonomy" id="1234261"/>
    <lineage>
        <taxon>Eukaryota</taxon>
        <taxon>Metazoa</taxon>
        <taxon>Spiralia</taxon>
        <taxon>Gnathifera</taxon>
        <taxon>Rotifera</taxon>
        <taxon>Eurotatoria</taxon>
        <taxon>Bdelloidea</taxon>
        <taxon>Philodinida</taxon>
        <taxon>Philodinidae</taxon>
        <taxon>Didymodactylos</taxon>
    </lineage>
</organism>
<evidence type="ECO:0000313" key="3">
    <source>
        <dbReference type="Proteomes" id="UP000663829"/>
    </source>
</evidence>
<feature type="non-terminal residue" evidence="1">
    <location>
        <position position="1"/>
    </location>
</feature>
<dbReference type="Proteomes" id="UP000681722">
    <property type="component" value="Unassembled WGS sequence"/>
</dbReference>